<accession>A0A0S6W7B6</accession>
<sequence length="507" mass="58887">MISSFSMLSILKRTLLLYGTVKIDDLVEEVHKHMLANSSLEQIKTRYVLPILRNNPSFVEVENGNNVWQLTKGNKLNDVIYDILKKYRSPLSERQILNRLAKEKHLATLSMVIDLKNDPRFSDIEGGKYWILTEWIVINEYARSILLKLKSSLSEKELVEKVIETYRVDPELALFLPMFDESFIKKDGRWTLKKFVERKSKLRASQIDRLYNSLQEAGESLTSDELTASVFNIPAQATDIDECLAIDPRFLRVNGKWSLKKDDFIPQNQPIINKIESIQKPIASTEQQITTSQESTSKIVDSVNFEIPISSKIQEEEQNRFTKSDKVEKETTNQSISEQTAWEKKEKRYLKERHFRIVHNETGHTYESIFGEYLKDAKSIIIEDPYIRVAHQIQNLTRPCELIVTAGTIMDIKLITGYKDDEQKTNVTKSFLQLKNSLANYGINFNFEFSKTLHDRQIQLDNGWVIKIGRGLDFYRAPESRFSVGAIDMKFQYCLETNVDIFKIEDK</sequence>
<protein>
    <recommendedName>
        <fullName evidence="1">MITD1 C-terminal phospholipase D-like domain-containing protein</fullName>
    </recommendedName>
</protein>
<evidence type="ECO:0000313" key="3">
    <source>
        <dbReference type="Proteomes" id="UP000030661"/>
    </source>
</evidence>
<organism evidence="2">
    <name type="scientific">Vecturithrix granuli</name>
    <dbReference type="NCBI Taxonomy" id="1499967"/>
    <lineage>
        <taxon>Bacteria</taxon>
        <taxon>Candidatus Moduliflexota</taxon>
        <taxon>Candidatus Vecturitrichia</taxon>
        <taxon>Candidatus Vecturitrichales</taxon>
        <taxon>Candidatus Vecturitrichaceae</taxon>
        <taxon>Candidatus Vecturithrix</taxon>
    </lineage>
</organism>
<name>A0A0S6W7B6_VECG1</name>
<dbReference type="Pfam" id="PF16565">
    <property type="entry name" value="MIT_C"/>
    <property type="match status" value="1"/>
</dbReference>
<dbReference type="PANTHER" id="PTHR21222:SF1">
    <property type="entry name" value="MIT DOMAIN-CONTAINING PROTEIN 1"/>
    <property type="match status" value="1"/>
</dbReference>
<dbReference type="Proteomes" id="UP000030661">
    <property type="component" value="Unassembled WGS sequence"/>
</dbReference>
<reference evidence="2" key="1">
    <citation type="journal article" date="2015" name="PeerJ">
        <title>First genomic representation of candidate bacterial phylum KSB3 points to enhanced environmental sensing as a trigger of wastewater bulking.</title>
        <authorList>
            <person name="Sekiguchi Y."/>
            <person name="Ohashi A."/>
            <person name="Parks D.H."/>
            <person name="Yamauchi T."/>
            <person name="Tyson G.W."/>
            <person name="Hugenholtz P."/>
        </authorList>
    </citation>
    <scope>NUCLEOTIDE SEQUENCE [LARGE SCALE GENOMIC DNA]</scope>
</reference>
<dbReference type="PANTHER" id="PTHR21222">
    <property type="entry name" value="MIT DOMAIN-CONTAINING PROTEIN 1"/>
    <property type="match status" value="1"/>
</dbReference>
<dbReference type="InterPro" id="IPR038113">
    <property type="entry name" value="MITD1_C_sf"/>
</dbReference>
<dbReference type="EMBL" id="DF820463">
    <property type="protein sequence ID" value="GAK55589.1"/>
    <property type="molecule type" value="Genomic_DNA"/>
</dbReference>
<dbReference type="InterPro" id="IPR032341">
    <property type="entry name" value="MITD1_C"/>
</dbReference>
<dbReference type="STRING" id="1499967.U27_02423"/>
<dbReference type="InterPro" id="IPR052817">
    <property type="entry name" value="MIT_domain_contain_protein1"/>
</dbReference>
<feature type="domain" description="MITD1 C-terminal phospholipase D-like" evidence="1">
    <location>
        <begin position="363"/>
        <end position="503"/>
    </location>
</feature>
<dbReference type="AlphaFoldDB" id="A0A0S6W7B6"/>
<proteinExistence type="predicted"/>
<dbReference type="HOGENOM" id="CLU_537112_0_0_0"/>
<dbReference type="Gene3D" id="3.30.870.30">
    <property type="entry name" value="MITD, C-terminal phospholipase D-like domain"/>
    <property type="match status" value="1"/>
</dbReference>
<gene>
    <name evidence="2" type="ORF">U27_02423</name>
</gene>
<evidence type="ECO:0000259" key="1">
    <source>
        <dbReference type="Pfam" id="PF16565"/>
    </source>
</evidence>
<keyword evidence="3" id="KW-1185">Reference proteome</keyword>
<evidence type="ECO:0000313" key="2">
    <source>
        <dbReference type="EMBL" id="GAK55589.1"/>
    </source>
</evidence>